<keyword evidence="2" id="KW-1003">Cell membrane</keyword>
<dbReference type="AlphaFoldDB" id="A0A0G1MIS4"/>
<dbReference type="GO" id="GO:0005524">
    <property type="term" value="F:ATP binding"/>
    <property type="evidence" value="ECO:0007669"/>
    <property type="project" value="UniProtKB-KW"/>
</dbReference>
<evidence type="ECO:0000256" key="6">
    <source>
        <dbReference type="ARBA" id="ARBA00038076"/>
    </source>
</evidence>
<evidence type="ECO:0000256" key="7">
    <source>
        <dbReference type="SAM" id="Phobius"/>
    </source>
</evidence>
<dbReference type="InterPro" id="IPR050250">
    <property type="entry name" value="Macrolide_Exporter_MacB"/>
</dbReference>
<evidence type="ECO:0000259" key="9">
    <source>
        <dbReference type="Pfam" id="PF12704"/>
    </source>
</evidence>
<name>A0A0G1MIS4_9BACT</name>
<keyword evidence="10" id="KW-0547">Nucleotide-binding</keyword>
<evidence type="ECO:0000313" key="11">
    <source>
        <dbReference type="Proteomes" id="UP000033999"/>
    </source>
</evidence>
<dbReference type="PANTHER" id="PTHR30572">
    <property type="entry name" value="MEMBRANE COMPONENT OF TRANSPORTER-RELATED"/>
    <property type="match status" value="1"/>
</dbReference>
<evidence type="ECO:0000256" key="3">
    <source>
        <dbReference type="ARBA" id="ARBA00022692"/>
    </source>
</evidence>
<keyword evidence="5 7" id="KW-0472">Membrane</keyword>
<keyword evidence="3 7" id="KW-0812">Transmembrane</keyword>
<dbReference type="PANTHER" id="PTHR30572:SF4">
    <property type="entry name" value="ABC TRANSPORTER PERMEASE YTRF"/>
    <property type="match status" value="1"/>
</dbReference>
<proteinExistence type="inferred from homology"/>
<dbReference type="Pfam" id="PF02687">
    <property type="entry name" value="FtsX"/>
    <property type="match status" value="1"/>
</dbReference>
<evidence type="ECO:0000313" key="10">
    <source>
        <dbReference type="EMBL" id="KKU07992.1"/>
    </source>
</evidence>
<evidence type="ECO:0000259" key="8">
    <source>
        <dbReference type="Pfam" id="PF02687"/>
    </source>
</evidence>
<feature type="transmembrane region" description="Helical" evidence="7">
    <location>
        <begin position="337"/>
        <end position="362"/>
    </location>
</feature>
<protein>
    <submittedName>
        <fullName evidence="10">Macrolide export ATP-binding/permease protein MacB</fullName>
    </submittedName>
</protein>
<dbReference type="InterPro" id="IPR025857">
    <property type="entry name" value="MacB_PCD"/>
</dbReference>
<evidence type="ECO:0000256" key="2">
    <source>
        <dbReference type="ARBA" id="ARBA00022475"/>
    </source>
</evidence>
<comment type="similarity">
    <text evidence="6">Belongs to the ABC-4 integral membrane protein family.</text>
</comment>
<evidence type="ECO:0000256" key="4">
    <source>
        <dbReference type="ARBA" id="ARBA00022989"/>
    </source>
</evidence>
<keyword evidence="4 7" id="KW-1133">Transmembrane helix</keyword>
<feature type="domain" description="MacB-like periplasmic core" evidence="9">
    <location>
        <begin position="27"/>
        <end position="256"/>
    </location>
</feature>
<dbReference type="GO" id="GO:0005886">
    <property type="term" value="C:plasma membrane"/>
    <property type="evidence" value="ECO:0007669"/>
    <property type="project" value="UniProtKB-SubCell"/>
</dbReference>
<feature type="domain" description="ABC3 transporter permease C-terminal" evidence="8">
    <location>
        <begin position="297"/>
        <end position="414"/>
    </location>
</feature>
<feature type="transmembrane region" description="Helical" evidence="7">
    <location>
        <begin position="382"/>
        <end position="404"/>
    </location>
</feature>
<dbReference type="Proteomes" id="UP000033999">
    <property type="component" value="Unassembled WGS sequence"/>
</dbReference>
<reference evidence="10 11" key="1">
    <citation type="journal article" date="2015" name="Nature">
        <title>rRNA introns, odd ribosomes, and small enigmatic genomes across a large radiation of phyla.</title>
        <authorList>
            <person name="Brown C.T."/>
            <person name="Hug L.A."/>
            <person name="Thomas B.C."/>
            <person name="Sharon I."/>
            <person name="Castelle C.J."/>
            <person name="Singh A."/>
            <person name="Wilkins M.J."/>
            <person name="Williams K.H."/>
            <person name="Banfield J.F."/>
        </authorList>
    </citation>
    <scope>NUCLEOTIDE SEQUENCE [LARGE SCALE GENOMIC DNA]</scope>
</reference>
<sequence>MNKHVWFTLRVSFKQAYTALVSRKMRTVLTLLGIVIGSAAVVLVMSAGDALKAYLVGQLSAFGSDYIHVDIKVPVAKKASLGNAVSLVSGVSVTTLNDKDLQAIRRIPNVKDGYVAIMGQELVSAGSEIKKITLYGVSEGMLSIERTQLSEGRFFSAEENNGLAPVVVLGTKVKEKLFGFSSALNKEIRIRGKTFRVIGLMSSRGSAGFFDMDSLIYIPVKTLQKTILGIDHVSFLMVTTWDLSRAEDTAEEIRAILRARHHITNPDRDDFNVTTAAEAQRMLSTVVGGITLLLLALVSIALVVGGVGIMNVMYVSVAERTFEIGLRKAVGAHETDILYQFLIEALALTGMGGFIGGIVGVVGTYVLGAVAALNGFAWHVSFTWQGFALALGFSMVVGVVFGIYPARRAGRLQPVDALRNE</sequence>
<comment type="caution">
    <text evidence="10">The sequence shown here is derived from an EMBL/GenBank/DDBJ whole genome shotgun (WGS) entry which is preliminary data.</text>
</comment>
<evidence type="ECO:0000256" key="5">
    <source>
        <dbReference type="ARBA" id="ARBA00023136"/>
    </source>
</evidence>
<keyword evidence="10" id="KW-0067">ATP-binding</keyword>
<feature type="transmembrane region" description="Helical" evidence="7">
    <location>
        <begin position="290"/>
        <end position="317"/>
    </location>
</feature>
<organism evidence="10 11">
    <name type="scientific">Candidatus Magasanikbacteria bacterium GW2011_GWA2_45_39</name>
    <dbReference type="NCBI Taxonomy" id="1619041"/>
    <lineage>
        <taxon>Bacteria</taxon>
        <taxon>Candidatus Magasanikiibacteriota</taxon>
    </lineage>
</organism>
<dbReference type="Pfam" id="PF12704">
    <property type="entry name" value="MacB_PCD"/>
    <property type="match status" value="1"/>
</dbReference>
<dbReference type="EMBL" id="LCKX01000003">
    <property type="protein sequence ID" value="KKU07992.1"/>
    <property type="molecule type" value="Genomic_DNA"/>
</dbReference>
<dbReference type="GO" id="GO:0022857">
    <property type="term" value="F:transmembrane transporter activity"/>
    <property type="evidence" value="ECO:0007669"/>
    <property type="project" value="TreeGrafter"/>
</dbReference>
<comment type="subcellular location">
    <subcellularLocation>
        <location evidence="1">Cell membrane</location>
        <topology evidence="1">Multi-pass membrane protein</topology>
    </subcellularLocation>
</comment>
<accession>A0A0G1MIS4</accession>
<evidence type="ECO:0000256" key="1">
    <source>
        <dbReference type="ARBA" id="ARBA00004651"/>
    </source>
</evidence>
<gene>
    <name evidence="10" type="ORF">UX10_C0003G0002</name>
</gene>
<dbReference type="InterPro" id="IPR003838">
    <property type="entry name" value="ABC3_permease_C"/>
</dbReference>